<name>A0AAV2DCH6_9ROSI</name>
<evidence type="ECO:0000313" key="1">
    <source>
        <dbReference type="EMBL" id="CAL1370816.1"/>
    </source>
</evidence>
<dbReference type="AlphaFoldDB" id="A0AAV2DCH6"/>
<gene>
    <name evidence="1" type="ORF">LTRI10_LOCUS12915</name>
</gene>
<protein>
    <submittedName>
        <fullName evidence="1">Uncharacterized protein</fullName>
    </submittedName>
</protein>
<organism evidence="1 2">
    <name type="scientific">Linum trigynum</name>
    <dbReference type="NCBI Taxonomy" id="586398"/>
    <lineage>
        <taxon>Eukaryota</taxon>
        <taxon>Viridiplantae</taxon>
        <taxon>Streptophyta</taxon>
        <taxon>Embryophyta</taxon>
        <taxon>Tracheophyta</taxon>
        <taxon>Spermatophyta</taxon>
        <taxon>Magnoliopsida</taxon>
        <taxon>eudicotyledons</taxon>
        <taxon>Gunneridae</taxon>
        <taxon>Pentapetalae</taxon>
        <taxon>rosids</taxon>
        <taxon>fabids</taxon>
        <taxon>Malpighiales</taxon>
        <taxon>Linaceae</taxon>
        <taxon>Linum</taxon>
    </lineage>
</organism>
<dbReference type="Proteomes" id="UP001497516">
    <property type="component" value="Chromosome 2"/>
</dbReference>
<proteinExistence type="predicted"/>
<reference evidence="1 2" key="1">
    <citation type="submission" date="2024-04" db="EMBL/GenBank/DDBJ databases">
        <authorList>
            <person name="Fracassetti M."/>
        </authorList>
    </citation>
    <scope>NUCLEOTIDE SEQUENCE [LARGE SCALE GENOMIC DNA]</scope>
</reference>
<accession>A0AAV2DCH6</accession>
<evidence type="ECO:0000313" key="2">
    <source>
        <dbReference type="Proteomes" id="UP001497516"/>
    </source>
</evidence>
<sequence>MSLCKPGFSALLFPSMKIWVSSRKPNAKVQLTDLGVVAKKEGEVAPLLRRKEKPSRRRRGRRSPCRCCLCTQKEEEVRVEEGLLLNIAIDYSSV</sequence>
<dbReference type="EMBL" id="OZ034815">
    <property type="protein sequence ID" value="CAL1370816.1"/>
    <property type="molecule type" value="Genomic_DNA"/>
</dbReference>
<keyword evidence="2" id="KW-1185">Reference proteome</keyword>